<dbReference type="Proteomes" id="UP000005428">
    <property type="component" value="Segment"/>
</dbReference>
<evidence type="ECO:0008006" key="3">
    <source>
        <dbReference type="Google" id="ProtNLM"/>
    </source>
</evidence>
<dbReference type="KEGG" id="vg:11541253"/>
<protein>
    <recommendedName>
        <fullName evidence="3">Head-to-tail adaptor</fullName>
    </recommendedName>
</protein>
<accession>G9FGV3</accession>
<sequence>MTTPDPIGAPVTVAAVAEQLRIGPSDPEYAQLDQPVAAVNALIGSWVDQPVDADGNPTDFPANIAVGGAMLAARLYRRRNSPAGVEAMGDLGPVYVQRNDPDVALLLGLGNHRKLRVG</sequence>
<dbReference type="OrthoDB" id="27014at10239"/>
<evidence type="ECO:0000313" key="2">
    <source>
        <dbReference type="Proteomes" id="UP000005428"/>
    </source>
</evidence>
<reference evidence="1 2" key="1">
    <citation type="submission" date="2011-06" db="EMBL/GenBank/DDBJ databases">
        <title>Small but sufficient: a novel Rhodococcus phage RRH1.</title>
        <authorList>
            <person name="Petrovski S."/>
        </authorList>
    </citation>
    <scope>NUCLEOTIDE SEQUENCE [LARGE SCALE GENOMIC DNA]</scope>
</reference>
<evidence type="ECO:0000313" key="1">
    <source>
        <dbReference type="EMBL" id="AEV51842.1"/>
    </source>
</evidence>
<dbReference type="RefSeq" id="YP_005087032.1">
    <property type="nucleotide sequence ID" value="NC_016651.1"/>
</dbReference>
<dbReference type="EMBL" id="JN116822">
    <property type="protein sequence ID" value="AEV51842.1"/>
    <property type="molecule type" value="Genomic_DNA"/>
</dbReference>
<name>G9FGV3_9CAUD</name>
<keyword evidence="2" id="KW-1185">Reference proteome</keyword>
<dbReference type="GeneID" id="11541253"/>
<proteinExistence type="predicted"/>
<organism evidence="1 2">
    <name type="scientific">Rhodococcus phage RRH1</name>
    <dbReference type="NCBI Taxonomy" id="1109717"/>
    <lineage>
        <taxon>Viruses</taxon>
        <taxon>Duplodnaviria</taxon>
        <taxon>Heunggongvirae</taxon>
        <taxon>Uroviricota</taxon>
        <taxon>Caudoviricetes</taxon>
        <taxon>Caudoviricetes incertae sedis</taxon>
        <taxon>Edwardsroadvirus</taxon>
        <taxon>Edwardsroadvirus RRH1</taxon>
    </lineage>
</organism>